<dbReference type="AlphaFoldDB" id="W8W0T4"/>
<reference evidence="4" key="3">
    <citation type="submission" date="2017-06" db="EMBL/GenBank/DDBJ databases">
        <authorList>
            <person name="Kim H.J."/>
            <person name="Triplett B.A."/>
        </authorList>
    </citation>
    <scope>NUCLEOTIDE SEQUENCE</scope>
    <source>
        <strain evidence="4">JPCC DA0580</strain>
    </source>
</reference>
<evidence type="ECO:0000313" key="5">
    <source>
        <dbReference type="Proteomes" id="UP000198406"/>
    </source>
</evidence>
<feature type="compositionally biased region" description="Basic residues" evidence="1">
    <location>
        <begin position="143"/>
        <end position="153"/>
    </location>
</feature>
<evidence type="ECO:0000256" key="2">
    <source>
        <dbReference type="SAM" id="SignalP"/>
    </source>
</evidence>
<reference evidence="4 5" key="1">
    <citation type="journal article" date="2015" name="Plant Cell">
        <title>Oil accumulation by the oleaginous diatom Fistulifera solaris as revealed by the genome and transcriptome.</title>
        <authorList>
            <person name="Tanaka T."/>
            <person name="Maeda Y."/>
            <person name="Veluchamy A."/>
            <person name="Tanaka M."/>
            <person name="Abida H."/>
            <person name="Marechal E."/>
            <person name="Bowler C."/>
            <person name="Muto M."/>
            <person name="Sunaga Y."/>
            <person name="Tanaka M."/>
            <person name="Yoshino T."/>
            <person name="Taniguchi T."/>
            <person name="Fukuda Y."/>
            <person name="Nemoto M."/>
            <person name="Matsumoto M."/>
            <person name="Wong P.S."/>
            <person name="Aburatani S."/>
            <person name="Fujibuchi W."/>
        </authorList>
    </citation>
    <scope>NUCLEOTIDE SEQUENCE [LARGE SCALE GENOMIC DNA]</scope>
    <source>
        <strain evidence="4 5">JPCC DA0580</strain>
    </source>
</reference>
<evidence type="ECO:0000256" key="1">
    <source>
        <dbReference type="SAM" id="MobiDB-lite"/>
    </source>
</evidence>
<reference evidence="3" key="2">
    <citation type="journal article" date="2016" name="Mar. Genomics">
        <title>Identification of a frustule-associated protein of the marine pennate diatom Fistulifera sp. strain JPCC DA0580.</title>
        <authorList>
            <person name="Nemoto M."/>
            <person name="Maeda Y."/>
            <person name="Muto M."/>
            <person name="Tanaka M."/>
            <person name="Yoshino T."/>
            <person name="Mayama S."/>
            <person name="Tanaka T."/>
        </authorList>
    </citation>
    <scope>NUCLEOTIDE SEQUENCE</scope>
    <source>
        <strain evidence="3">JPCC DA0580</strain>
    </source>
</reference>
<evidence type="ECO:0000313" key="3">
    <source>
        <dbReference type="EMBL" id="BAO56883.1"/>
    </source>
</evidence>
<gene>
    <name evidence="4" type="ORF">FisN_29Lh049</name>
</gene>
<feature type="region of interest" description="Disordered" evidence="1">
    <location>
        <begin position="49"/>
        <end position="153"/>
    </location>
</feature>
<dbReference type="InParanoid" id="W8W0T4"/>
<sequence length="153" mass="16575">MILLYKPTLLCFMILVVQAQRNTEESNRLRGLVSDNSVVVSDMRVFPMYDAGSTDDDWSDDDMSSGKGKKSSNGKGKGKDSYSKSSGEEYSKSSAKGSAKGGSSGKASKKSKYSGETTDDSTSSTSGKASKKSYSSTDDSGVRHRRAYRRTYH</sequence>
<evidence type="ECO:0000313" key="4">
    <source>
        <dbReference type="EMBL" id="GAX14841.1"/>
    </source>
</evidence>
<protein>
    <submittedName>
        <fullName evidence="3">Uncharacterized protein</fullName>
    </submittedName>
</protein>
<dbReference type="Proteomes" id="UP000198406">
    <property type="component" value="Unassembled WGS sequence"/>
</dbReference>
<keyword evidence="5" id="KW-1185">Reference proteome</keyword>
<feature type="compositionally biased region" description="Basic and acidic residues" evidence="1">
    <location>
        <begin position="77"/>
        <end position="91"/>
    </location>
</feature>
<keyword evidence="2" id="KW-0732">Signal</keyword>
<accession>W8W0T4</accession>
<dbReference type="EMBL" id="AB854054">
    <property type="protein sequence ID" value="BAO56883.1"/>
    <property type="molecule type" value="Genomic_DNA"/>
</dbReference>
<feature type="compositionally biased region" description="Low complexity" evidence="1">
    <location>
        <begin position="114"/>
        <end position="137"/>
    </location>
</feature>
<dbReference type="EMBL" id="BDSP01000084">
    <property type="protein sequence ID" value="GAX14841.1"/>
    <property type="molecule type" value="Genomic_DNA"/>
</dbReference>
<feature type="compositionally biased region" description="Acidic residues" evidence="1">
    <location>
        <begin position="53"/>
        <end position="63"/>
    </location>
</feature>
<organism evidence="3">
    <name type="scientific">Fistulifera solaris</name>
    <name type="common">Oleaginous diatom</name>
    <dbReference type="NCBI Taxonomy" id="1519565"/>
    <lineage>
        <taxon>Eukaryota</taxon>
        <taxon>Sar</taxon>
        <taxon>Stramenopiles</taxon>
        <taxon>Ochrophyta</taxon>
        <taxon>Bacillariophyta</taxon>
        <taxon>Bacillariophyceae</taxon>
        <taxon>Bacillariophycidae</taxon>
        <taxon>Naviculales</taxon>
        <taxon>Naviculaceae</taxon>
        <taxon>Fistulifera</taxon>
    </lineage>
</organism>
<feature type="signal peptide" evidence="2">
    <location>
        <begin position="1"/>
        <end position="19"/>
    </location>
</feature>
<name>W8W0T4_FISSO</name>
<feature type="chain" id="PRO_5015102476" evidence="2">
    <location>
        <begin position="20"/>
        <end position="153"/>
    </location>
</feature>
<proteinExistence type="predicted"/>